<comment type="catalytic activity">
    <reaction evidence="2">
        <text>Hydrolysis of terminal, non-reducing branched (1-&gt;3)-alpha-D-galactosidic residues, producing free D-galactose.</text>
        <dbReference type="EC" id="3.2.1.n1"/>
    </reaction>
</comment>
<comment type="caution">
    <text evidence="11">The sequence shown here is derived from an EMBL/GenBank/DDBJ whole genome shotgun (WGS) entry which is preliminary data.</text>
</comment>
<feature type="domain" description="Right handed beta helix" evidence="8">
    <location>
        <begin position="418"/>
        <end position="579"/>
    </location>
</feature>
<dbReference type="Pfam" id="PF23763">
    <property type="entry name" value="Beta-barrel_GLAA-B_I"/>
    <property type="match status" value="1"/>
</dbReference>
<dbReference type="InterPro" id="IPR056441">
    <property type="entry name" value="Beta-barrel_GLAA-B_II"/>
</dbReference>
<evidence type="ECO:0000313" key="12">
    <source>
        <dbReference type="Proteomes" id="UP000247973"/>
    </source>
</evidence>
<dbReference type="SUPFAM" id="SSF51126">
    <property type="entry name" value="Pectin lyase-like"/>
    <property type="match status" value="1"/>
</dbReference>
<keyword evidence="5" id="KW-0378">Hydrolase</keyword>
<dbReference type="InterPro" id="IPR039448">
    <property type="entry name" value="Beta_helix"/>
</dbReference>
<evidence type="ECO:0000256" key="7">
    <source>
        <dbReference type="SAM" id="SignalP"/>
    </source>
</evidence>
<evidence type="ECO:0000259" key="9">
    <source>
        <dbReference type="Pfam" id="PF23763"/>
    </source>
</evidence>
<gene>
    <name evidence="11" type="ORF">CLV62_1042</name>
</gene>
<evidence type="ECO:0000256" key="3">
    <source>
        <dbReference type="ARBA" id="ARBA00022729"/>
    </source>
</evidence>
<keyword evidence="12" id="KW-1185">Reference proteome</keyword>
<evidence type="ECO:0000313" key="11">
    <source>
        <dbReference type="EMBL" id="PXV66742.1"/>
    </source>
</evidence>
<dbReference type="GO" id="GO:0016829">
    <property type="term" value="F:lyase activity"/>
    <property type="evidence" value="ECO:0007669"/>
    <property type="project" value="UniProtKB-KW"/>
</dbReference>
<keyword evidence="11" id="KW-0456">Lyase</keyword>
<name>A0A2V3PY79_9BACT</name>
<keyword evidence="3 7" id="KW-0732">Signal</keyword>
<dbReference type="Pfam" id="PF23764">
    <property type="entry name" value="Beta-barrel_GLAA-B_II"/>
    <property type="match status" value="1"/>
</dbReference>
<feature type="chain" id="PRO_5015911841" evidence="7">
    <location>
        <begin position="20"/>
        <end position="607"/>
    </location>
</feature>
<evidence type="ECO:0000256" key="2">
    <source>
        <dbReference type="ARBA" id="ARBA00001271"/>
    </source>
</evidence>
<feature type="domain" description="GLAA-B beta-barrel" evidence="10">
    <location>
        <begin position="342"/>
        <end position="408"/>
    </location>
</feature>
<keyword evidence="4" id="KW-0677">Repeat</keyword>
<dbReference type="InterPro" id="IPR012334">
    <property type="entry name" value="Pectin_lyas_fold"/>
</dbReference>
<feature type="signal peptide" evidence="7">
    <location>
        <begin position="1"/>
        <end position="19"/>
    </location>
</feature>
<protein>
    <submittedName>
        <fullName evidence="11">Parallel beta helix pectate lyase-like protein</fullName>
    </submittedName>
</protein>
<evidence type="ECO:0000256" key="6">
    <source>
        <dbReference type="ARBA" id="ARBA00023295"/>
    </source>
</evidence>
<evidence type="ECO:0000259" key="8">
    <source>
        <dbReference type="Pfam" id="PF13229"/>
    </source>
</evidence>
<dbReference type="InterPro" id="IPR011050">
    <property type="entry name" value="Pectin_lyase_fold/virulence"/>
</dbReference>
<organism evidence="11 12">
    <name type="scientific">Dysgonomonas alginatilytica</name>
    <dbReference type="NCBI Taxonomy" id="1605892"/>
    <lineage>
        <taxon>Bacteria</taxon>
        <taxon>Pseudomonadati</taxon>
        <taxon>Bacteroidota</taxon>
        <taxon>Bacteroidia</taxon>
        <taxon>Bacteroidales</taxon>
        <taxon>Dysgonomonadaceae</taxon>
        <taxon>Dysgonomonas</taxon>
    </lineage>
</organism>
<dbReference type="Pfam" id="PF13229">
    <property type="entry name" value="Beta_helix"/>
    <property type="match status" value="1"/>
</dbReference>
<reference evidence="11 12" key="1">
    <citation type="submission" date="2018-03" db="EMBL/GenBank/DDBJ databases">
        <title>Genomic Encyclopedia of Archaeal and Bacterial Type Strains, Phase II (KMG-II): from individual species to whole genera.</title>
        <authorList>
            <person name="Goeker M."/>
        </authorList>
    </citation>
    <scope>NUCLEOTIDE SEQUENCE [LARGE SCALE GENOMIC DNA]</scope>
    <source>
        <strain evidence="11 12">DSM 100214</strain>
    </source>
</reference>
<evidence type="ECO:0000256" key="1">
    <source>
        <dbReference type="ARBA" id="ARBA00001255"/>
    </source>
</evidence>
<dbReference type="GO" id="GO:0004557">
    <property type="term" value="F:alpha-galactosidase activity"/>
    <property type="evidence" value="ECO:0007669"/>
    <property type="project" value="UniProtKB-EC"/>
</dbReference>
<feature type="domain" description="GLAA-B beta-barrel" evidence="9">
    <location>
        <begin position="147"/>
        <end position="234"/>
    </location>
</feature>
<evidence type="ECO:0000256" key="5">
    <source>
        <dbReference type="ARBA" id="ARBA00022801"/>
    </source>
</evidence>
<evidence type="ECO:0000259" key="10">
    <source>
        <dbReference type="Pfam" id="PF23764"/>
    </source>
</evidence>
<evidence type="ECO:0000256" key="4">
    <source>
        <dbReference type="ARBA" id="ARBA00022737"/>
    </source>
</evidence>
<dbReference type="RefSeq" id="WP_110309710.1">
    <property type="nucleotide sequence ID" value="NZ_QICL01000004.1"/>
</dbReference>
<dbReference type="OrthoDB" id="9807299at2"/>
<dbReference type="AlphaFoldDB" id="A0A2V3PY79"/>
<dbReference type="Proteomes" id="UP000247973">
    <property type="component" value="Unassembled WGS sequence"/>
</dbReference>
<keyword evidence="6" id="KW-0326">Glycosidase</keyword>
<accession>A0A2V3PY79</accession>
<comment type="catalytic activity">
    <reaction evidence="1">
        <text>Hydrolysis of terminal, non-reducing alpha-D-galactose residues in alpha-D-galactosides, including galactose oligosaccharides, galactomannans and galactolipids.</text>
        <dbReference type="EC" id="3.2.1.22"/>
    </reaction>
</comment>
<sequence length="607" mass="68978">MRIFSLIMGLLCFSIWTQAQILNVSDFGVKPNTFVDVTESVQQAINASSEKENTTIVFPKGRYDFWPDKAEKREYFITNTSSETDCPSKIKSIGLLFENKKNITVEGNGSLFVFHGKMTCWAIDKSTNIKFQNIIVDFERPTMSEMTFLKVFPDSVIAAIHPNSKYTIIDNKLSWYGEKWGMNTYFTLLADTIQGTNMYSSSDPIQQSKATVIDPLKVKFEGDFSNTNYKAGQIFTLRDHIRDHVGVFVNLSKNIQFENLNMHYMHGLGIVSQFSENLFYKNINIVPSHGRAIAAFADGMHFSGCKGSIKIDSCHFKGLHDDPVNVHGTYLQIREINAPNLITVKFMHAQTYGMPAFFENDSIAFVHSPTLQTKGFGIVKGVKRLSDREIQLELTKPLPKEIIKGDAIENITWTPSLDIRNCKFEMTNTRGLLVTTPKKVVIENNHFYRTGMYAIMIAADAGSWYESGAVDDVLIRNNIFEECGYNIPSKDYVIAILPENHEYAKNDWVHRNIKIEDNTFKINGNLILKAKSTQGLIFTNNLIEYAPFVSPLDKDLPKTNASFDLDNCTKIRINNNTYNLPSKISVRCSRMSHKDIQTERKLPVVFH</sequence>
<dbReference type="EMBL" id="QICL01000004">
    <property type="protein sequence ID" value="PXV66742.1"/>
    <property type="molecule type" value="Genomic_DNA"/>
</dbReference>
<dbReference type="Gene3D" id="2.160.20.10">
    <property type="entry name" value="Single-stranded right-handed beta-helix, Pectin lyase-like"/>
    <property type="match status" value="2"/>
</dbReference>
<proteinExistence type="predicted"/>
<dbReference type="InterPro" id="IPR057275">
    <property type="entry name" value="Beta-barrel_GLAA-B_I"/>
</dbReference>